<dbReference type="NCBIfam" id="TIGR03023">
    <property type="entry name" value="WcaJ_sugtrans"/>
    <property type="match status" value="1"/>
</dbReference>
<name>A0AAP4B809_9FIRM</name>
<keyword evidence="3 9" id="KW-0808">Transferase</keyword>
<evidence type="ECO:0000256" key="4">
    <source>
        <dbReference type="ARBA" id="ARBA00022692"/>
    </source>
</evidence>
<dbReference type="GO" id="GO:0089702">
    <property type="term" value="F:undecaprenyl-phosphate glucose phosphotransferase activity"/>
    <property type="evidence" value="ECO:0007669"/>
    <property type="project" value="UniProtKB-EC"/>
</dbReference>
<protein>
    <submittedName>
        <fullName evidence="9">Undecaprenyl-phosphate glucose phosphotransferase</fullName>
        <ecNumber evidence="9">2.7.8.31</ecNumber>
    </submittedName>
</protein>
<evidence type="ECO:0000256" key="5">
    <source>
        <dbReference type="ARBA" id="ARBA00022989"/>
    </source>
</evidence>
<dbReference type="GO" id="GO:0016020">
    <property type="term" value="C:membrane"/>
    <property type="evidence" value="ECO:0007669"/>
    <property type="project" value="UniProtKB-SubCell"/>
</dbReference>
<evidence type="ECO:0000313" key="10">
    <source>
        <dbReference type="Proteomes" id="UP001300383"/>
    </source>
</evidence>
<dbReference type="InterPro" id="IPR003362">
    <property type="entry name" value="Bact_transf"/>
</dbReference>
<dbReference type="PANTHER" id="PTHR30576">
    <property type="entry name" value="COLANIC BIOSYNTHESIS UDP-GLUCOSE LIPID CARRIER TRANSFERASE"/>
    <property type="match status" value="1"/>
</dbReference>
<evidence type="ECO:0000259" key="8">
    <source>
        <dbReference type="Pfam" id="PF02397"/>
    </source>
</evidence>
<comment type="subcellular location">
    <subcellularLocation>
        <location evidence="1">Membrane</location>
        <topology evidence="1">Multi-pass membrane protein</topology>
    </subcellularLocation>
</comment>
<evidence type="ECO:0000256" key="3">
    <source>
        <dbReference type="ARBA" id="ARBA00022679"/>
    </source>
</evidence>
<comment type="caution">
    <text evidence="9">The sequence shown here is derived from an EMBL/GenBank/DDBJ whole genome shotgun (WGS) entry which is preliminary data.</text>
</comment>
<dbReference type="Proteomes" id="UP001300383">
    <property type="component" value="Unassembled WGS sequence"/>
</dbReference>
<dbReference type="AlphaFoldDB" id="A0AAP4B809"/>
<dbReference type="RefSeq" id="WP_283230128.1">
    <property type="nucleotide sequence ID" value="NZ_JASGBQ010000003.1"/>
</dbReference>
<gene>
    <name evidence="9" type="ORF">QJ036_03895</name>
</gene>
<feature type="transmembrane region" description="Helical" evidence="7">
    <location>
        <begin position="80"/>
        <end position="101"/>
    </location>
</feature>
<proteinExistence type="inferred from homology"/>
<keyword evidence="5 7" id="KW-1133">Transmembrane helix</keyword>
<evidence type="ECO:0000313" key="9">
    <source>
        <dbReference type="EMBL" id="MDI9241621.1"/>
    </source>
</evidence>
<evidence type="ECO:0000256" key="7">
    <source>
        <dbReference type="SAM" id="Phobius"/>
    </source>
</evidence>
<feature type="transmembrane region" description="Helical" evidence="7">
    <location>
        <begin position="12"/>
        <end position="33"/>
    </location>
</feature>
<keyword evidence="4 7" id="KW-0812">Transmembrane</keyword>
<feature type="transmembrane region" description="Helical" evidence="7">
    <location>
        <begin position="45"/>
        <end position="68"/>
    </location>
</feature>
<evidence type="ECO:0000256" key="6">
    <source>
        <dbReference type="ARBA" id="ARBA00023136"/>
    </source>
</evidence>
<evidence type="ECO:0000256" key="1">
    <source>
        <dbReference type="ARBA" id="ARBA00004141"/>
    </source>
</evidence>
<dbReference type="NCBIfam" id="TIGR03025">
    <property type="entry name" value="EPS_sugtrans"/>
    <property type="match status" value="1"/>
</dbReference>
<dbReference type="EMBL" id="JASGBQ010000003">
    <property type="protein sequence ID" value="MDI9241621.1"/>
    <property type="molecule type" value="Genomic_DNA"/>
</dbReference>
<keyword evidence="6 7" id="KW-0472">Membrane</keyword>
<evidence type="ECO:0000256" key="2">
    <source>
        <dbReference type="ARBA" id="ARBA00006464"/>
    </source>
</evidence>
<dbReference type="PANTHER" id="PTHR30576:SF0">
    <property type="entry name" value="UNDECAPRENYL-PHOSPHATE N-ACETYLGALACTOSAMINYL 1-PHOSPHATE TRANSFERASE-RELATED"/>
    <property type="match status" value="1"/>
</dbReference>
<accession>A0AAP4B809</accession>
<dbReference type="InterPro" id="IPR017475">
    <property type="entry name" value="EPS_sugar_tfrase"/>
</dbReference>
<organism evidence="9 10">
    <name type="scientific">Fusibacillus kribbianus</name>
    <dbReference type="NCBI Taxonomy" id="3044208"/>
    <lineage>
        <taxon>Bacteria</taxon>
        <taxon>Bacillati</taxon>
        <taxon>Bacillota</taxon>
        <taxon>Clostridia</taxon>
        <taxon>Lachnospirales</taxon>
        <taxon>Lachnospiraceae</taxon>
        <taxon>Fusibacillus</taxon>
    </lineage>
</organism>
<comment type="similarity">
    <text evidence="2">Belongs to the bacterial sugar transferase family.</text>
</comment>
<reference evidence="9 10" key="1">
    <citation type="submission" date="2023-05" db="EMBL/GenBank/DDBJ databases">
        <title>[ruminococcus] sp. nov., isolated from a pig farm feces dump.</title>
        <authorList>
            <person name="Chang Y.-H."/>
        </authorList>
    </citation>
    <scope>NUCLEOTIDE SEQUENCE [LARGE SCALE GENOMIC DNA]</scope>
    <source>
        <strain evidence="9 10">YH-rum2234</strain>
    </source>
</reference>
<dbReference type="Pfam" id="PF02397">
    <property type="entry name" value="Bac_transf"/>
    <property type="match status" value="1"/>
</dbReference>
<feature type="transmembrane region" description="Helical" evidence="7">
    <location>
        <begin position="107"/>
        <end position="131"/>
    </location>
</feature>
<dbReference type="EC" id="2.7.8.31" evidence="9"/>
<feature type="transmembrane region" description="Helical" evidence="7">
    <location>
        <begin position="284"/>
        <end position="305"/>
    </location>
</feature>
<dbReference type="Pfam" id="PF13727">
    <property type="entry name" value="CoA_binding_3"/>
    <property type="match status" value="1"/>
</dbReference>
<dbReference type="Gene3D" id="3.40.50.720">
    <property type="entry name" value="NAD(P)-binding Rossmann-like Domain"/>
    <property type="match status" value="1"/>
</dbReference>
<sequence>MIKDNQKHLNRLHVVIDAVILMISYLIAYWLIFGYLGRSLALPKGIYFSALLYIVPGGLILYWVFHLYEPMRVMGRRLELFNVLKANVVGALLITMVLYLAKDRLQHFSRLLVFLFICFNFVFESAFRLTLRSVLRSFRRKGYNQKHVLLIGYSRAAQSYIDRVTANPDWGYLIRGILDDNAERGTEYKGIRVLGPIANLEEILPMNRLDEIAITLSINEYDKLERIVNACEKSGVHTKFIPDYNKMIPTKPYTEDLLGLPVINIRHVPLTDSFNAAIKRLMDIFGGTVALILFSPVMLIVAIAVKLSSPGPVIFSQERVGLHNRPFKMYKFRSMEVQKPSEEKNAWTTKNDPRVTAVGRFIRKTSIDELPQFFNIIRGDMSLVGPRPERPHFVEKFREEIPRYMVKHQVRPGLTGWAQVNGYRGDTSITKRVEYDLYYIENWSLGLDFKIIFLTFFKGFVNKNAY</sequence>
<keyword evidence="10" id="KW-1185">Reference proteome</keyword>
<dbReference type="InterPro" id="IPR017473">
    <property type="entry name" value="Undecaprenyl-P_gluc_Ptfrase"/>
</dbReference>
<feature type="domain" description="Bacterial sugar transferase" evidence="8">
    <location>
        <begin position="279"/>
        <end position="458"/>
    </location>
</feature>